<evidence type="ECO:0000313" key="1">
    <source>
        <dbReference type="EMBL" id="GKX68427.1"/>
    </source>
</evidence>
<dbReference type="EMBL" id="BROD01000001">
    <property type="protein sequence ID" value="GKX68427.1"/>
    <property type="molecule type" value="Genomic_DNA"/>
</dbReference>
<evidence type="ECO:0000313" key="2">
    <source>
        <dbReference type="Proteomes" id="UP001058074"/>
    </source>
</evidence>
<protein>
    <submittedName>
        <fullName evidence="1">UPF0182 protein</fullName>
    </submittedName>
</protein>
<comment type="caution">
    <text evidence="1">The sequence shown here is derived from an EMBL/GenBank/DDBJ whole genome shotgun (WGS) entry which is preliminary data.</text>
</comment>
<proteinExistence type="predicted"/>
<sequence length="885" mass="101842">MKKKITYGIVIISIIIALMFMSSNFIIDIMWFKEVGYLKVYFTRIFSVLKLFLPIFIVTAAFLFLYSKFLIRDIKNIIGDGVLKFEKWYNVLIAFISVVFSLIVANTYWYTILQFTNSVSFNEKDPFFNKDISFYVFKLPLIQVIFNILLGLVVIISIITMISYAILRIKFNITQANGSSNFKDKSFKSRMAVIAFMIFIMLCVGYILKGYYILYSSRGIVYGAGYTDKNVTLLFYRGISILSGIFAVVSIFFITRNKFKPIIGFVGVTIAIIVLEPIVAQLTQSFFVKPNEFEFEQKYIGYNIDSTRKAFNINNVEEKQFDTKYNLDSKQINENKDIIENLRVNSVSPVLSFYNQVQSMKNYYNFNDIDTDRYNINGKKSQVFVAVRELENSNITSWQNRHLIYTHGYGTVMSKVNAVTSEGQPDFLMKDLPTNNLTDIKVDNPRVYFGEGSNDYIVVNTKINELDYPSSNGNNTTKYNGKAGIRMTPLNRIMLAIREQNSRILFSQDISSDSKMILDKNIVERVKKIAPFLKYDKDPYAVINDGKLYWIMDAYTTSNQYPYSQPYDDINYIRNSVKVIIDAYDGTTNFYIVDDKDPIVQSYSKIFNGLFKSASEIPTGIKEHFRYPEELFNLQCKVLGKYHMTNTTTFFTQDDLWETSSSTMAKEDSKDQYKPNEALYLMTKLPGEKSQEMVLFEYFNVMGKQSMTSLLGARMDGDNYGKLVMYKFPQQTNIYSPYLFNNKILQDKDISKEISLWEGKGSKVLDGDIVIVPINNSLLYLKTIYLKANTQNSIPEVKKIIMSDGDKIVSGNTVAEALEQLFNYKPSDEQTTTSKENNKVSSSDAKQAKDLYDKAIEAQKQGDWAKYGEYIKQLGDLINKLNNKN</sequence>
<accession>A0ACB5RH71</accession>
<organism evidence="1 2">
    <name type="scientific">Inconstantimicrobium mannanitabidum</name>
    <dbReference type="NCBI Taxonomy" id="1604901"/>
    <lineage>
        <taxon>Bacteria</taxon>
        <taxon>Bacillati</taxon>
        <taxon>Bacillota</taxon>
        <taxon>Clostridia</taxon>
        <taxon>Eubacteriales</taxon>
        <taxon>Clostridiaceae</taxon>
        <taxon>Inconstantimicrobium</taxon>
    </lineage>
</organism>
<name>A0ACB5RH71_9CLOT</name>
<keyword evidence="2" id="KW-1185">Reference proteome</keyword>
<gene>
    <name evidence="1" type="ORF">rsdtw13_36850</name>
</gene>
<dbReference type="Proteomes" id="UP001058074">
    <property type="component" value="Unassembled WGS sequence"/>
</dbReference>
<reference evidence="1" key="1">
    <citation type="journal article" date="2025" name="Int. J. Syst. Evol. Microbiol.">
        <title>Inconstantimicrobium mannanitabidum sp. nov., a novel member of the family Clostridiaceae isolated from anoxic soil under the treatment of reductive soil disinfestation.</title>
        <authorList>
            <person name="Ueki A."/>
            <person name="Tonouchi A."/>
            <person name="Honma S."/>
            <person name="Kaku N."/>
            <person name="Ueki K."/>
        </authorList>
    </citation>
    <scope>NUCLEOTIDE SEQUENCE</scope>
    <source>
        <strain evidence="1">TW13</strain>
    </source>
</reference>